<sequence>MSGLALGLIALAITMTLLLLRVHIGLTMLVGGAACFWAVNDGDLSSLLFTLNDLAYSRLSNYDLAVIPLFVMMGQFATHGGLSRSIFRCASAFIGHWKGGMGMSAIGACAGFGAICGSSLATAATMSHVALPELRRHNYSGRLATATVAAGGTLGILIPPSVPLIIYAVLTQESIAKLFVAAVVPGVIAIIGYVLVLRIMVARDESQATVSPRASLAERGRALVNVLPVIGVFLVVIVGIYGGWANPTEAASIGAAACGVLAVTQGGMRWKGMRASLLGTAETSAMIFLVLLGADLLNSGLALTQMPGELAAWVIGSGLAPMLVLVIILGLYLALGCVMDSLAMILLTIPIFYPMIMGLDFFGLSESDKSIWFGILALMVVEIGLIHPPLGMNLFIVQRAAGDVPYGETARGIVPFLCSDLARIVLLVAFPGLSLWLLSL</sequence>
<feature type="transmembrane region" description="Helical" evidence="7">
    <location>
        <begin position="143"/>
        <end position="169"/>
    </location>
</feature>
<dbReference type="EMBL" id="AP023189">
    <property type="protein sequence ID" value="BCG24700.1"/>
    <property type="molecule type" value="Genomic_DNA"/>
</dbReference>
<evidence type="ECO:0000259" key="8">
    <source>
        <dbReference type="Pfam" id="PF06808"/>
    </source>
</evidence>
<proteinExistence type="inferred from homology"/>
<feature type="transmembrane region" description="Helical" evidence="7">
    <location>
        <begin position="421"/>
        <end position="439"/>
    </location>
</feature>
<keyword evidence="3 7" id="KW-0997">Cell inner membrane</keyword>
<comment type="similarity">
    <text evidence="7">Belongs to the TRAP transporter large permease family.</text>
</comment>
<dbReference type="KEGG" id="ptw:TUM18999_28910"/>
<feature type="transmembrane region" description="Helical" evidence="7">
    <location>
        <begin position="275"/>
        <end position="298"/>
    </location>
</feature>
<dbReference type="PIRSF" id="PIRSF006066">
    <property type="entry name" value="HI0050"/>
    <property type="match status" value="1"/>
</dbReference>
<gene>
    <name evidence="9" type="ORF">TUM18999_28910</name>
    <name evidence="10" type="ORF">TUM20286_16930</name>
</gene>
<dbReference type="RefSeq" id="WP_173175864.1">
    <property type="nucleotide sequence ID" value="NZ_AP023189.1"/>
</dbReference>
<dbReference type="PANTHER" id="PTHR33362">
    <property type="entry name" value="SIALIC ACID TRAP TRANSPORTER PERMEASE PROTEIN SIAT-RELATED"/>
    <property type="match status" value="1"/>
</dbReference>
<keyword evidence="4 7" id="KW-0812">Transmembrane</keyword>
<dbReference type="InterPro" id="IPR010656">
    <property type="entry name" value="DctM"/>
</dbReference>
<keyword evidence="12" id="KW-1185">Reference proteome</keyword>
<comment type="function">
    <text evidence="7">Part of the tripartite ATP-independent periplasmic (TRAP) transport system.</text>
</comment>
<dbReference type="Pfam" id="PF06808">
    <property type="entry name" value="DctM"/>
    <property type="match status" value="1"/>
</dbReference>
<organism evidence="9 11">
    <name type="scientific">Pseudomonas tohonis</name>
    <dbReference type="NCBI Taxonomy" id="2725477"/>
    <lineage>
        <taxon>Bacteria</taxon>
        <taxon>Pseudomonadati</taxon>
        <taxon>Pseudomonadota</taxon>
        <taxon>Gammaproteobacteria</taxon>
        <taxon>Pseudomonadales</taxon>
        <taxon>Pseudomonadaceae</taxon>
        <taxon>Pseudomonas</taxon>
    </lineage>
</organism>
<evidence type="ECO:0000256" key="3">
    <source>
        <dbReference type="ARBA" id="ARBA00022519"/>
    </source>
</evidence>
<evidence type="ECO:0000256" key="4">
    <source>
        <dbReference type="ARBA" id="ARBA00022692"/>
    </source>
</evidence>
<reference evidence="9 11" key="1">
    <citation type="submission" date="2020-05" db="EMBL/GenBank/DDBJ databases">
        <title>Characterization of novel class B3 metallo-beta-lactamase from novel Pseudomonas species.</title>
        <authorList>
            <person name="Yamada K."/>
            <person name="Aoki K."/>
            <person name="Ishii Y."/>
        </authorList>
    </citation>
    <scope>NUCLEOTIDE SEQUENCE [LARGE SCALE GENOMIC DNA]</scope>
    <source>
        <strain evidence="9 11">TUM18999</strain>
        <strain evidence="10 12">TUM20286</strain>
    </source>
</reference>
<dbReference type="PANTHER" id="PTHR33362:SF5">
    <property type="entry name" value="C4-DICARBOXYLATE TRAP TRANSPORTER LARGE PERMEASE PROTEIN DCTM"/>
    <property type="match status" value="1"/>
</dbReference>
<feature type="transmembrane region" description="Helical" evidence="7">
    <location>
        <begin position="370"/>
        <end position="390"/>
    </location>
</feature>
<accession>A0A6J4E510</accession>
<evidence type="ECO:0000256" key="7">
    <source>
        <dbReference type="RuleBase" id="RU369079"/>
    </source>
</evidence>
<dbReference type="GO" id="GO:0005886">
    <property type="term" value="C:plasma membrane"/>
    <property type="evidence" value="ECO:0007669"/>
    <property type="project" value="UniProtKB-SubCell"/>
</dbReference>
<dbReference type="Proteomes" id="UP000509383">
    <property type="component" value="Chromosome"/>
</dbReference>
<feature type="transmembrane region" description="Helical" evidence="7">
    <location>
        <begin position="342"/>
        <end position="364"/>
    </location>
</feature>
<dbReference type="EMBL" id="BQKM01000003">
    <property type="protein sequence ID" value="GJN51941.1"/>
    <property type="molecule type" value="Genomic_DNA"/>
</dbReference>
<feature type="transmembrane region" description="Helical" evidence="7">
    <location>
        <begin position="222"/>
        <end position="244"/>
    </location>
</feature>
<evidence type="ECO:0000256" key="2">
    <source>
        <dbReference type="ARBA" id="ARBA00022475"/>
    </source>
</evidence>
<comment type="subcellular location">
    <subcellularLocation>
        <location evidence="1 7">Cell inner membrane</location>
        <topology evidence="1 7">Multi-pass membrane protein</topology>
    </subcellularLocation>
</comment>
<name>A0A6J4E510_9PSED</name>
<feature type="domain" description="TRAP C4-dicarboxylate transport system permease DctM subunit" evidence="8">
    <location>
        <begin position="12"/>
        <end position="433"/>
    </location>
</feature>
<dbReference type="AlphaFoldDB" id="A0A6J4E510"/>
<dbReference type="Proteomes" id="UP001054892">
    <property type="component" value="Unassembled WGS sequence"/>
</dbReference>
<comment type="caution">
    <text evidence="7">Lacks conserved residue(s) required for the propagation of feature annotation.</text>
</comment>
<dbReference type="InterPro" id="IPR004681">
    <property type="entry name" value="TRAP_DctM"/>
</dbReference>
<keyword evidence="2" id="KW-1003">Cell membrane</keyword>
<feature type="transmembrane region" description="Helical" evidence="7">
    <location>
        <begin position="310"/>
        <end position="335"/>
    </location>
</feature>
<keyword evidence="5 7" id="KW-1133">Transmembrane helix</keyword>
<feature type="transmembrane region" description="Helical" evidence="7">
    <location>
        <begin position="175"/>
        <end position="201"/>
    </location>
</feature>
<dbReference type="NCBIfam" id="TIGR00786">
    <property type="entry name" value="dctM"/>
    <property type="match status" value="1"/>
</dbReference>
<keyword evidence="7" id="KW-0813">Transport</keyword>
<feature type="transmembrane region" description="Helical" evidence="7">
    <location>
        <begin position="105"/>
        <end position="131"/>
    </location>
</feature>
<comment type="subunit">
    <text evidence="7">The complex comprises the extracytoplasmic solute receptor protein and the two transmembrane proteins.</text>
</comment>
<dbReference type="GO" id="GO:0022857">
    <property type="term" value="F:transmembrane transporter activity"/>
    <property type="evidence" value="ECO:0007669"/>
    <property type="project" value="UniProtKB-UniRule"/>
</dbReference>
<evidence type="ECO:0000256" key="6">
    <source>
        <dbReference type="ARBA" id="ARBA00023136"/>
    </source>
</evidence>
<evidence type="ECO:0000313" key="9">
    <source>
        <dbReference type="EMBL" id="BCG24700.1"/>
    </source>
</evidence>
<keyword evidence="6 7" id="KW-0472">Membrane</keyword>
<evidence type="ECO:0000313" key="12">
    <source>
        <dbReference type="Proteomes" id="UP001054892"/>
    </source>
</evidence>
<protein>
    <recommendedName>
        <fullName evidence="7">TRAP transporter large permease protein</fullName>
    </recommendedName>
</protein>
<evidence type="ECO:0000313" key="11">
    <source>
        <dbReference type="Proteomes" id="UP000509383"/>
    </source>
</evidence>
<evidence type="ECO:0000256" key="1">
    <source>
        <dbReference type="ARBA" id="ARBA00004429"/>
    </source>
</evidence>
<evidence type="ECO:0000313" key="10">
    <source>
        <dbReference type="EMBL" id="GJN51941.1"/>
    </source>
</evidence>
<evidence type="ECO:0000256" key="5">
    <source>
        <dbReference type="ARBA" id="ARBA00022989"/>
    </source>
</evidence>